<proteinExistence type="inferred from homology"/>
<dbReference type="InterPro" id="IPR050902">
    <property type="entry name" value="ABC_Transporter_SBP"/>
</dbReference>
<comment type="caution">
    <text evidence="4">The sequence shown here is derived from an EMBL/GenBank/DDBJ whole genome shotgun (WGS) entry which is preliminary data.</text>
</comment>
<dbReference type="RefSeq" id="WP_075126937.1">
    <property type="nucleotide sequence ID" value="NZ_MSIE01000032.1"/>
</dbReference>
<organism evidence="4 5">
    <name type="scientific">Actinophytocola xanthii</name>
    <dbReference type="NCBI Taxonomy" id="1912961"/>
    <lineage>
        <taxon>Bacteria</taxon>
        <taxon>Bacillati</taxon>
        <taxon>Actinomycetota</taxon>
        <taxon>Actinomycetes</taxon>
        <taxon>Pseudonocardiales</taxon>
        <taxon>Pseudonocardiaceae</taxon>
    </lineage>
</organism>
<dbReference type="OrthoDB" id="6495095at2"/>
<feature type="chain" id="PRO_5038795075" evidence="2">
    <location>
        <begin position="25"/>
        <end position="321"/>
    </location>
</feature>
<dbReference type="CDD" id="cd01143">
    <property type="entry name" value="YvrC"/>
    <property type="match status" value="1"/>
</dbReference>
<name>A0A1Q8CP50_9PSEU</name>
<dbReference type="EMBL" id="MSIE01000032">
    <property type="protein sequence ID" value="OLF16135.1"/>
    <property type="molecule type" value="Genomic_DNA"/>
</dbReference>
<accession>A0A1Q8CP50</accession>
<dbReference type="PANTHER" id="PTHR30535">
    <property type="entry name" value="VITAMIN B12-BINDING PROTEIN"/>
    <property type="match status" value="1"/>
</dbReference>
<dbReference type="PROSITE" id="PS51257">
    <property type="entry name" value="PROKAR_LIPOPROTEIN"/>
    <property type="match status" value="1"/>
</dbReference>
<keyword evidence="2" id="KW-0732">Signal</keyword>
<feature type="signal peptide" evidence="2">
    <location>
        <begin position="1"/>
        <end position="24"/>
    </location>
</feature>
<dbReference type="Pfam" id="PF01497">
    <property type="entry name" value="Peripla_BP_2"/>
    <property type="match status" value="1"/>
</dbReference>
<dbReference type="SUPFAM" id="SSF53807">
    <property type="entry name" value="Helical backbone' metal receptor"/>
    <property type="match status" value="1"/>
</dbReference>
<evidence type="ECO:0000256" key="1">
    <source>
        <dbReference type="ARBA" id="ARBA00008814"/>
    </source>
</evidence>
<dbReference type="Proteomes" id="UP000185596">
    <property type="component" value="Unassembled WGS sequence"/>
</dbReference>
<dbReference type="STRING" id="1912961.BU204_18475"/>
<dbReference type="Gene3D" id="3.40.50.1980">
    <property type="entry name" value="Nitrogenase molybdenum iron protein domain"/>
    <property type="match status" value="2"/>
</dbReference>
<dbReference type="AlphaFoldDB" id="A0A1Q8CP50"/>
<dbReference type="GO" id="GO:0071281">
    <property type="term" value="P:cellular response to iron ion"/>
    <property type="evidence" value="ECO:0007669"/>
    <property type="project" value="TreeGrafter"/>
</dbReference>
<evidence type="ECO:0000259" key="3">
    <source>
        <dbReference type="PROSITE" id="PS50983"/>
    </source>
</evidence>
<reference evidence="4 5" key="1">
    <citation type="submission" date="2016-12" db="EMBL/GenBank/DDBJ databases">
        <title>The draft genome sequence of Actinophytocola sp. 11-183.</title>
        <authorList>
            <person name="Wang W."/>
            <person name="Yuan L."/>
        </authorList>
    </citation>
    <scope>NUCLEOTIDE SEQUENCE [LARGE SCALE GENOMIC DNA]</scope>
    <source>
        <strain evidence="4 5">11-183</strain>
    </source>
</reference>
<dbReference type="PROSITE" id="PS50983">
    <property type="entry name" value="FE_B12_PBP"/>
    <property type="match status" value="1"/>
</dbReference>
<gene>
    <name evidence="4" type="ORF">BU204_18475</name>
</gene>
<evidence type="ECO:0000256" key="2">
    <source>
        <dbReference type="SAM" id="SignalP"/>
    </source>
</evidence>
<dbReference type="InterPro" id="IPR002491">
    <property type="entry name" value="ABC_transptr_periplasmic_BD"/>
</dbReference>
<comment type="similarity">
    <text evidence="1">Belongs to the bacterial solute-binding protein 8 family.</text>
</comment>
<protein>
    <submittedName>
        <fullName evidence="4">ABC transporter substrate-binding protein</fullName>
    </submittedName>
</protein>
<evidence type="ECO:0000313" key="4">
    <source>
        <dbReference type="EMBL" id="OLF16135.1"/>
    </source>
</evidence>
<keyword evidence="5" id="KW-1185">Reference proteome</keyword>
<evidence type="ECO:0000313" key="5">
    <source>
        <dbReference type="Proteomes" id="UP000185596"/>
    </source>
</evidence>
<sequence>MSVPTPRRARRLAVLTLASAFVLAGCAERAEEPAPPSSSAEEAAATFPVTLTPAEGEPVTIEERPERIVSLSASNTETLFAIGAGEQVVAVDDQSTYPEEAPRTDLSGLTPNVEAVVGYDPDLVVLSDDANNLVASLTQLDRDVLIVPAAATLDDLYEGMELLGEATGHAEEAGDVAERVRGDLEKVVADTPKPDEPLSYYHELDTTFYSATSKTFIGQVYGLFGLTNIADPADKDAGGYPQLSVEHILRSDPDLIFLADVNCCGQNARTVAARPGWNALTAVREGNVVELDDDLASRWGPRVVDLAESVAEAVTKASQGR</sequence>
<dbReference type="PANTHER" id="PTHR30535:SF34">
    <property type="entry name" value="MOLYBDATE-BINDING PROTEIN MOLA"/>
    <property type="match status" value="1"/>
</dbReference>
<feature type="domain" description="Fe/B12 periplasmic-binding" evidence="3">
    <location>
        <begin position="67"/>
        <end position="318"/>
    </location>
</feature>